<dbReference type="GeneID" id="38133201"/>
<dbReference type="AlphaFoldDB" id="A0A3F3QDR7"/>
<protein>
    <submittedName>
        <fullName evidence="1">Uncharacterized protein</fullName>
    </submittedName>
</protein>
<evidence type="ECO:0000313" key="2">
    <source>
        <dbReference type="Proteomes" id="UP000253729"/>
    </source>
</evidence>
<accession>A0A3F3QDR7</accession>
<gene>
    <name evidence="1" type="ORF">BDQ94DRAFT_136362</name>
</gene>
<dbReference type="Proteomes" id="UP000253729">
    <property type="component" value="Unassembled WGS sequence"/>
</dbReference>
<reference evidence="1 2" key="1">
    <citation type="submission" date="2018-07" db="EMBL/GenBank/DDBJ databases">
        <title>The genomes of Aspergillus section Nigri reveals drivers in fungal speciation.</title>
        <authorList>
            <consortium name="DOE Joint Genome Institute"/>
            <person name="Vesth T.C."/>
            <person name="Nybo J."/>
            <person name="Theobald S."/>
            <person name="Brandl J."/>
            <person name="Frisvad J.C."/>
            <person name="Nielsen K.F."/>
            <person name="Lyhne E.K."/>
            <person name="Kogle M.E."/>
            <person name="Kuo A."/>
            <person name="Riley R."/>
            <person name="Clum A."/>
            <person name="Nolan M."/>
            <person name="Lipzen A."/>
            <person name="Salamov A."/>
            <person name="Henrissat B."/>
            <person name="Wiebenga A."/>
            <person name="De vries R.P."/>
            <person name="Grigoriev I.V."/>
            <person name="Mortensen U.H."/>
            <person name="Andersen M.R."/>
            <person name="Baker S.E."/>
        </authorList>
    </citation>
    <scope>NUCLEOTIDE SEQUENCE [LARGE SCALE GENOMIC DNA]</scope>
    <source>
        <strain evidence="1 2">CBS 139.54b</strain>
    </source>
</reference>
<dbReference type="EMBL" id="KZ852035">
    <property type="protein sequence ID" value="RDH37398.1"/>
    <property type="molecule type" value="Genomic_DNA"/>
</dbReference>
<organism evidence="1 2">
    <name type="scientific">Aspergillus welwitschiae</name>
    <dbReference type="NCBI Taxonomy" id="1341132"/>
    <lineage>
        <taxon>Eukaryota</taxon>
        <taxon>Fungi</taxon>
        <taxon>Dikarya</taxon>
        <taxon>Ascomycota</taxon>
        <taxon>Pezizomycotina</taxon>
        <taxon>Eurotiomycetes</taxon>
        <taxon>Eurotiomycetidae</taxon>
        <taxon>Eurotiales</taxon>
        <taxon>Aspergillaceae</taxon>
        <taxon>Aspergillus</taxon>
        <taxon>Aspergillus subgen. Circumdati</taxon>
    </lineage>
</organism>
<dbReference type="RefSeq" id="XP_026630420.1">
    <property type="nucleotide sequence ID" value="XM_026764845.1"/>
</dbReference>
<name>A0A3F3QDR7_9EURO</name>
<proteinExistence type="predicted"/>
<sequence length="57" mass="6613">MSHIHYSPLDTFLSRWGKEGSWRGWSTMKTFPINQHKHIPQPQRVAGTTSLCLAVKY</sequence>
<keyword evidence="2" id="KW-1185">Reference proteome</keyword>
<evidence type="ECO:0000313" key="1">
    <source>
        <dbReference type="EMBL" id="RDH37398.1"/>
    </source>
</evidence>